<dbReference type="SUPFAM" id="SSF103473">
    <property type="entry name" value="MFS general substrate transporter"/>
    <property type="match status" value="1"/>
</dbReference>
<feature type="transmembrane region" description="Helical" evidence="7">
    <location>
        <begin position="103"/>
        <end position="124"/>
    </location>
</feature>
<proteinExistence type="predicted"/>
<dbReference type="PANTHER" id="PTHR43124">
    <property type="entry name" value="PURINE EFFLUX PUMP PBUE"/>
    <property type="match status" value="1"/>
</dbReference>
<feature type="transmembrane region" description="Helical" evidence="7">
    <location>
        <begin position="208"/>
        <end position="227"/>
    </location>
</feature>
<dbReference type="InterPro" id="IPR020846">
    <property type="entry name" value="MFS_dom"/>
</dbReference>
<dbReference type="Pfam" id="PF07690">
    <property type="entry name" value="MFS_1"/>
    <property type="match status" value="1"/>
</dbReference>
<comment type="caution">
    <text evidence="9">The sequence shown here is derived from an EMBL/GenBank/DDBJ whole genome shotgun (WGS) entry which is preliminary data.</text>
</comment>
<feature type="transmembrane region" description="Helical" evidence="7">
    <location>
        <begin position="275"/>
        <end position="294"/>
    </location>
</feature>
<gene>
    <name evidence="9" type="ORF">ACFFLI_11700</name>
</gene>
<organism evidence="9 10">
    <name type="scientific">Lactiplantibacillus modestisalitolerans</name>
    <dbReference type="NCBI Taxonomy" id="1457219"/>
    <lineage>
        <taxon>Bacteria</taxon>
        <taxon>Bacillati</taxon>
        <taxon>Bacillota</taxon>
        <taxon>Bacilli</taxon>
        <taxon>Lactobacillales</taxon>
        <taxon>Lactobacillaceae</taxon>
        <taxon>Lactiplantibacillus</taxon>
    </lineage>
</organism>
<evidence type="ECO:0000313" key="9">
    <source>
        <dbReference type="EMBL" id="MFB9770528.1"/>
    </source>
</evidence>
<keyword evidence="3" id="KW-1003">Cell membrane</keyword>
<dbReference type="RefSeq" id="WP_225424354.1">
    <property type="nucleotide sequence ID" value="NZ_BJEA01000003.1"/>
</dbReference>
<accession>A0ABV5WWL6</accession>
<keyword evidence="10" id="KW-1185">Reference proteome</keyword>
<feature type="transmembrane region" description="Helical" evidence="7">
    <location>
        <begin position="247"/>
        <end position="268"/>
    </location>
</feature>
<reference evidence="9 10" key="1">
    <citation type="submission" date="2024-09" db="EMBL/GenBank/DDBJ databases">
        <authorList>
            <person name="Sun Q."/>
            <person name="Mori K."/>
        </authorList>
    </citation>
    <scope>NUCLEOTIDE SEQUENCE [LARGE SCALE GENOMIC DNA]</scope>
    <source>
        <strain evidence="9 10">TBRC 4576</strain>
    </source>
</reference>
<feature type="transmembrane region" description="Helical" evidence="7">
    <location>
        <begin position="333"/>
        <end position="355"/>
    </location>
</feature>
<evidence type="ECO:0000256" key="4">
    <source>
        <dbReference type="ARBA" id="ARBA00022692"/>
    </source>
</evidence>
<sequence length="404" mass="44144">MIRIKSLNYRVQATILVFVTFMLGCNEFMVVGILSDISNGLNVAQSLVGFLVTAFAVVYALSTPVINLLTSKFNHYSTLLLLMVVFFVGNTLSAMSFNYAFMFVSRILTASVSGVIASLMMTFANEIAPLEKRAGLVSAVFAGSSIASVIGVPIGTIISSHYGWRMTFIVISVITIFLFVLQALFLPKRSEQVSGTISDQLTILKEPQIIWGILLVVFSAAIMYSYYTYIQPILTTLLGFSSNNIDWLLGLIGLMMVISNILAGVLANHGGLKRLPIFYILDAIILAVFPLFVSSKIVDYFLLLAISLIVTLLNAPIQLHFLNVAEQKYPQSIVFASSFPMIFFQVGISLGSAAASLFMSPLGLEKISIVGVIFSLIALVVLILLNRAIGRSQNYIHADESRNQ</sequence>
<feature type="transmembrane region" description="Helical" evidence="7">
    <location>
        <begin position="136"/>
        <end position="158"/>
    </location>
</feature>
<protein>
    <submittedName>
        <fullName evidence="9">MFS transporter</fullName>
    </submittedName>
</protein>
<comment type="subcellular location">
    <subcellularLocation>
        <location evidence="1">Cell membrane</location>
        <topology evidence="1">Multi-pass membrane protein</topology>
    </subcellularLocation>
</comment>
<evidence type="ECO:0000256" key="2">
    <source>
        <dbReference type="ARBA" id="ARBA00022448"/>
    </source>
</evidence>
<name>A0ABV5WWL6_9LACO</name>
<dbReference type="CDD" id="cd17324">
    <property type="entry name" value="MFS_NepI_like"/>
    <property type="match status" value="1"/>
</dbReference>
<evidence type="ECO:0000313" key="10">
    <source>
        <dbReference type="Proteomes" id="UP001589691"/>
    </source>
</evidence>
<feature type="transmembrane region" description="Helical" evidence="7">
    <location>
        <begin position="76"/>
        <end position="97"/>
    </location>
</feature>
<dbReference type="PROSITE" id="PS51257">
    <property type="entry name" value="PROKAR_LIPOPROTEIN"/>
    <property type="match status" value="1"/>
</dbReference>
<dbReference type="Proteomes" id="UP001589691">
    <property type="component" value="Unassembled WGS sequence"/>
</dbReference>
<keyword evidence="6 7" id="KW-0472">Membrane</keyword>
<feature type="transmembrane region" description="Helical" evidence="7">
    <location>
        <begin position="300"/>
        <end position="321"/>
    </location>
</feature>
<keyword evidence="2" id="KW-0813">Transport</keyword>
<feature type="transmembrane region" description="Helical" evidence="7">
    <location>
        <begin position="47"/>
        <end position="69"/>
    </location>
</feature>
<evidence type="ECO:0000256" key="5">
    <source>
        <dbReference type="ARBA" id="ARBA00022989"/>
    </source>
</evidence>
<dbReference type="PROSITE" id="PS50850">
    <property type="entry name" value="MFS"/>
    <property type="match status" value="1"/>
</dbReference>
<dbReference type="InterPro" id="IPR011701">
    <property type="entry name" value="MFS"/>
</dbReference>
<feature type="transmembrane region" description="Helical" evidence="7">
    <location>
        <begin position="12"/>
        <end position="35"/>
    </location>
</feature>
<evidence type="ECO:0000256" key="6">
    <source>
        <dbReference type="ARBA" id="ARBA00023136"/>
    </source>
</evidence>
<dbReference type="EMBL" id="JBHLZY010000026">
    <property type="protein sequence ID" value="MFB9770528.1"/>
    <property type="molecule type" value="Genomic_DNA"/>
</dbReference>
<keyword evidence="4 7" id="KW-0812">Transmembrane</keyword>
<dbReference type="PANTHER" id="PTHR43124:SF3">
    <property type="entry name" value="CHLORAMPHENICOL EFFLUX PUMP RV0191"/>
    <property type="match status" value="1"/>
</dbReference>
<feature type="transmembrane region" description="Helical" evidence="7">
    <location>
        <begin position="164"/>
        <end position="187"/>
    </location>
</feature>
<dbReference type="InterPro" id="IPR036259">
    <property type="entry name" value="MFS_trans_sf"/>
</dbReference>
<dbReference type="InterPro" id="IPR050189">
    <property type="entry name" value="MFS_Efflux_Transporters"/>
</dbReference>
<evidence type="ECO:0000256" key="3">
    <source>
        <dbReference type="ARBA" id="ARBA00022475"/>
    </source>
</evidence>
<keyword evidence="5 7" id="KW-1133">Transmembrane helix</keyword>
<feature type="transmembrane region" description="Helical" evidence="7">
    <location>
        <begin position="367"/>
        <end position="385"/>
    </location>
</feature>
<evidence type="ECO:0000259" key="8">
    <source>
        <dbReference type="PROSITE" id="PS50850"/>
    </source>
</evidence>
<evidence type="ECO:0000256" key="1">
    <source>
        <dbReference type="ARBA" id="ARBA00004651"/>
    </source>
</evidence>
<evidence type="ECO:0000256" key="7">
    <source>
        <dbReference type="SAM" id="Phobius"/>
    </source>
</evidence>
<dbReference type="Gene3D" id="1.20.1250.20">
    <property type="entry name" value="MFS general substrate transporter like domains"/>
    <property type="match status" value="1"/>
</dbReference>
<feature type="domain" description="Major facilitator superfamily (MFS) profile" evidence="8">
    <location>
        <begin position="12"/>
        <end position="393"/>
    </location>
</feature>